<evidence type="ECO:0000313" key="2">
    <source>
        <dbReference type="Proteomes" id="UP000014715"/>
    </source>
</evidence>
<protein>
    <submittedName>
        <fullName evidence="1">Structural protein</fullName>
    </submittedName>
</protein>
<dbReference type="Proteomes" id="UP000014715">
    <property type="component" value="Segment"/>
</dbReference>
<dbReference type="EMBL" id="KC821614">
    <property type="protein sequence ID" value="AGO48123.1"/>
    <property type="molecule type" value="Genomic_DNA"/>
</dbReference>
<keyword evidence="2" id="KW-1185">Reference proteome</keyword>
<name>S0A1Q7_9CAUD</name>
<sequence length="446" mass="48915">MALTTVPSYQISPSSVKAPSQTNYIDVFDYTNQFAPDAYEELVSIYGDQSLTGMIFNLGSEEAISSDQYIWTEKGRLHTSYESVARTGNVFTQAGHVFRVGEVVACSGNGAFQLGRISAVTPNTFTALPYKAAGWSVGATGIKAFISHTEFLKGSGPMDGSLETDFTVLNNKTIISRDNYLANGSEVTQDSWIETDNGGFVWYLQSELDGRRRFEDRIEMGLLQGESAEAGSEAGAAGFDGSEGLFQSVRTRGNMFEGLATTIADFDTILKRFDAQGKIREYMFYVDRDQSLAIDDLLGELNAGYSGGISYGMFDNDEQMAINLGFRGFKRGSYNFYKSDWKILNDPTLLGAVDPANGKVRGLLVPHGDTEVYDGSSPQADRVTKPYLSIKYRVKGSENRRHKTWITGSVGTNAPTDGNDHMRVHHLADRGVSTIGANNYMIFEGE</sequence>
<reference evidence="1 2" key="1">
    <citation type="journal article" date="2013" name="Proc. Natl. Acad. Sci. U.S.A.">
        <title>Twelve previously unknown phage genera are ubiquitous in global oceans.</title>
        <authorList>
            <person name="Holmfeldt K."/>
            <person name="Solonenko N."/>
            <person name="Shah M."/>
            <person name="Corrier K."/>
            <person name="Riemann L."/>
            <person name="Verberkmoes N.C."/>
            <person name="Sullivan M.B."/>
        </authorList>
    </citation>
    <scope>NUCLEOTIDE SEQUENCE [LARGE SCALE GENOMIC DNA]</scope>
    <source>
        <strain evidence="1">Phi38:1</strain>
    </source>
</reference>
<reference evidence="2" key="2">
    <citation type="submission" date="2013-03" db="EMBL/GenBank/DDBJ databases">
        <title>The Cellulophaga phages: a novel, diverse, and globally ubiquitous model system.</title>
        <authorList>
            <person name="Holmfeldt K."/>
            <person name="Solonenko N."/>
            <person name="Shah M."/>
            <person name="Corrier K."/>
            <person name="Riemann L."/>
            <person name="VerBerkmoes N.C."/>
            <person name="Sullivan M.B."/>
        </authorList>
    </citation>
    <scope>NUCLEOTIDE SEQUENCE [LARGE SCALE GENOMIC DNA]</scope>
</reference>
<accession>S0A1Q7</accession>
<dbReference type="GeneID" id="16796803"/>
<dbReference type="RefSeq" id="YP_008241474.1">
    <property type="nucleotide sequence ID" value="NC_021796.1"/>
</dbReference>
<gene>
    <name evidence="1" type="ORF">Phi38:1_gp093</name>
</gene>
<dbReference type="KEGG" id="vg:16796803"/>
<organism evidence="1 2">
    <name type="scientific">Cellulophaga phage phi38:1</name>
    <dbReference type="NCBI Taxonomy" id="1327977"/>
    <lineage>
        <taxon>Viruses</taxon>
        <taxon>Duplodnaviria</taxon>
        <taxon>Heunggongvirae</taxon>
        <taxon>Uroviricota</taxon>
        <taxon>Caudoviricetes</taxon>
        <taxon>Pervagoviridae</taxon>
        <taxon>Callevirus</taxon>
        <taxon>Callevirus phi38una</taxon>
    </lineage>
</organism>
<evidence type="ECO:0000313" key="1">
    <source>
        <dbReference type="EMBL" id="AGO48123.1"/>
    </source>
</evidence>
<proteinExistence type="predicted"/>